<comment type="caution">
    <text evidence="1">The sequence shown here is derived from an EMBL/GenBank/DDBJ whole genome shotgun (WGS) entry which is preliminary data.</text>
</comment>
<name>A0ACC6JT89_9PSED</name>
<evidence type="ECO:0000313" key="1">
    <source>
        <dbReference type="EMBL" id="MDR6609459.1"/>
    </source>
</evidence>
<dbReference type="Proteomes" id="UP001259420">
    <property type="component" value="Unassembled WGS sequence"/>
</dbReference>
<dbReference type="EMBL" id="JAVDSD010000012">
    <property type="protein sequence ID" value="MDR6609459.1"/>
    <property type="molecule type" value="Genomic_DNA"/>
</dbReference>
<evidence type="ECO:0000313" key="2">
    <source>
        <dbReference type="Proteomes" id="UP001259420"/>
    </source>
</evidence>
<keyword evidence="2" id="KW-1185">Reference proteome</keyword>
<gene>
    <name evidence="1" type="ORF">J2X87_004561</name>
</gene>
<reference evidence="1" key="1">
    <citation type="submission" date="2023-07" db="EMBL/GenBank/DDBJ databases">
        <title>Sorghum-associated microbial communities from plants grown in Nebraska, USA.</title>
        <authorList>
            <person name="Schachtman D."/>
        </authorList>
    </citation>
    <scope>NUCLEOTIDE SEQUENCE</scope>
    <source>
        <strain evidence="1">BE46</strain>
    </source>
</reference>
<proteinExistence type="predicted"/>
<protein>
    <submittedName>
        <fullName evidence="1">Transcriptional regulator</fullName>
    </submittedName>
</protein>
<sequence length="121" mass="13654">MLASLYQVIACRLKHLDRRTGWHRPTDDVVVCCITNHYIEATMSVMSLRVPDEIAETLASLSKATGRSKSFLAVDALREYLAREAWQIEEVQKALKEADEGDFATQEEVNAIADKWTANAR</sequence>
<organism evidence="1 2">
    <name type="scientific">Pseudomonas synxantha</name>
    <dbReference type="NCBI Taxonomy" id="47883"/>
    <lineage>
        <taxon>Bacteria</taxon>
        <taxon>Pseudomonadati</taxon>
        <taxon>Pseudomonadota</taxon>
        <taxon>Gammaproteobacteria</taxon>
        <taxon>Pseudomonadales</taxon>
        <taxon>Pseudomonadaceae</taxon>
        <taxon>Pseudomonas</taxon>
    </lineage>
</organism>
<accession>A0ACC6JT89</accession>